<evidence type="ECO:0000313" key="4">
    <source>
        <dbReference type="Proteomes" id="UP001319827"/>
    </source>
</evidence>
<reference evidence="3 4" key="1">
    <citation type="journal article" date="2016" name="C (Basel)">
        <title>Selective Growth of and Electricity Production by Marine Exoelectrogenic Bacteria in Self-Aggregated Hydrogel of Microbially Reduced Graphene Oxide.</title>
        <authorList>
            <person name="Yoshida N."/>
            <person name="Goto Y."/>
            <person name="Miyata Y."/>
        </authorList>
    </citation>
    <scope>NUCLEOTIDE SEQUENCE [LARGE SCALE GENOMIC DNA]</scope>
    <source>
        <strain evidence="3 4">NIT-T3</strain>
    </source>
</reference>
<sequence>MKKTLLPLILICSLAWGCAMLGSWKAIPAPGGCDQCHTQPIGNDWQLAYEPPTLTSETGREAWQSSGSMAPAEASPLEQQKISEQRCFRCHKGPDKAHTEYKGRYHH</sequence>
<feature type="compositionally biased region" description="Polar residues" evidence="1">
    <location>
        <begin position="55"/>
        <end position="68"/>
    </location>
</feature>
<accession>A0ABM8I2P1</accession>
<name>A0ABM8I2P1_9BACT</name>
<feature type="chain" id="PRO_5046139244" evidence="2">
    <location>
        <begin position="29"/>
        <end position="107"/>
    </location>
</feature>
<evidence type="ECO:0000256" key="1">
    <source>
        <dbReference type="SAM" id="MobiDB-lite"/>
    </source>
</evidence>
<gene>
    <name evidence="3" type="ORF">DESUT3_41160</name>
</gene>
<feature type="region of interest" description="Disordered" evidence="1">
    <location>
        <begin position="55"/>
        <end position="80"/>
    </location>
</feature>
<keyword evidence="4" id="KW-1185">Reference proteome</keyword>
<proteinExistence type="predicted"/>
<organism evidence="3 4">
    <name type="scientific">Desulfuromonas versatilis</name>
    <dbReference type="NCBI Taxonomy" id="2802975"/>
    <lineage>
        <taxon>Bacteria</taxon>
        <taxon>Pseudomonadati</taxon>
        <taxon>Thermodesulfobacteriota</taxon>
        <taxon>Desulfuromonadia</taxon>
        <taxon>Desulfuromonadales</taxon>
        <taxon>Desulfuromonadaceae</taxon>
        <taxon>Desulfuromonas</taxon>
    </lineage>
</organism>
<feature type="signal peptide" evidence="2">
    <location>
        <begin position="1"/>
        <end position="28"/>
    </location>
</feature>
<evidence type="ECO:0000313" key="3">
    <source>
        <dbReference type="EMBL" id="BCR07047.1"/>
    </source>
</evidence>
<dbReference type="SUPFAM" id="SSF48695">
    <property type="entry name" value="Multiheme cytochromes"/>
    <property type="match status" value="1"/>
</dbReference>
<reference evidence="3 4" key="2">
    <citation type="journal article" date="2021" name="Int. J. Syst. Evol. Microbiol.">
        <title>Isolation and Polyphasic Characterization of Desulfuromonas versatilis sp. Nov., an Electrogenic Bacteria Capable of Versatile Metabolism Isolated from a Graphene Oxide-Reducing Enrichment Culture.</title>
        <authorList>
            <person name="Xie L."/>
            <person name="Yoshida N."/>
            <person name="Ishii S."/>
            <person name="Meng L."/>
        </authorList>
    </citation>
    <scope>NUCLEOTIDE SEQUENCE [LARGE SCALE GENOMIC DNA]</scope>
    <source>
        <strain evidence="3 4">NIT-T3</strain>
    </source>
</reference>
<protein>
    <submittedName>
        <fullName evidence="3">C-type cytochrome</fullName>
    </submittedName>
</protein>
<dbReference type="Proteomes" id="UP001319827">
    <property type="component" value="Chromosome"/>
</dbReference>
<keyword evidence="2" id="KW-0732">Signal</keyword>
<dbReference type="RefSeq" id="WP_221250417.1">
    <property type="nucleotide sequence ID" value="NZ_AP024355.1"/>
</dbReference>
<dbReference type="InterPro" id="IPR036280">
    <property type="entry name" value="Multihaem_cyt_sf"/>
</dbReference>
<dbReference type="EMBL" id="AP024355">
    <property type="protein sequence ID" value="BCR07047.1"/>
    <property type="molecule type" value="Genomic_DNA"/>
</dbReference>
<evidence type="ECO:0000256" key="2">
    <source>
        <dbReference type="SAM" id="SignalP"/>
    </source>
</evidence>